<keyword evidence="3" id="KW-1185">Reference proteome</keyword>
<proteinExistence type="predicted"/>
<dbReference type="Proteomes" id="UP000009080">
    <property type="component" value="Chromosome"/>
</dbReference>
<protein>
    <recommendedName>
        <fullName evidence="1">Putative DNA-binding domain-containing protein</fullName>
    </recommendedName>
</protein>
<gene>
    <name evidence="2" type="ordered locus">TERTU_0954</name>
</gene>
<evidence type="ECO:0000313" key="2">
    <source>
        <dbReference type="EMBL" id="ACR13822.1"/>
    </source>
</evidence>
<dbReference type="Gene3D" id="1.10.150.690">
    <property type="entry name" value="DUF2063"/>
    <property type="match status" value="1"/>
</dbReference>
<dbReference type="InterPro" id="IPR044922">
    <property type="entry name" value="DUF2063_N_sf"/>
</dbReference>
<evidence type="ECO:0000259" key="1">
    <source>
        <dbReference type="Pfam" id="PF09836"/>
    </source>
</evidence>
<accession>C5BQA6</accession>
<dbReference type="AlphaFoldDB" id="C5BQA6"/>
<dbReference type="eggNOG" id="COG3219">
    <property type="taxonomic scope" value="Bacteria"/>
</dbReference>
<dbReference type="EMBL" id="CP001614">
    <property type="protein sequence ID" value="ACR13822.1"/>
    <property type="molecule type" value="Genomic_DNA"/>
</dbReference>
<name>C5BQA6_TERTT</name>
<dbReference type="KEGG" id="ttu:TERTU_0954"/>
<dbReference type="HOGENOM" id="CLU_086594_0_1_6"/>
<dbReference type="RefSeq" id="WP_015819937.1">
    <property type="nucleotide sequence ID" value="NC_012997.1"/>
</dbReference>
<organism evidence="2 3">
    <name type="scientific">Teredinibacter turnerae (strain ATCC 39867 / T7901)</name>
    <dbReference type="NCBI Taxonomy" id="377629"/>
    <lineage>
        <taxon>Bacteria</taxon>
        <taxon>Pseudomonadati</taxon>
        <taxon>Pseudomonadota</taxon>
        <taxon>Gammaproteobacteria</taxon>
        <taxon>Cellvibrionales</taxon>
        <taxon>Cellvibrionaceae</taxon>
        <taxon>Teredinibacter</taxon>
    </lineage>
</organism>
<sequence length="260" mass="29023">MTLQEFQKQFTAHLIESSHAFGVEHALCDYPREELDARLAIYRNNVFRGLIDTLGSHFPATKNLVGDTYFDAIGKAYLEKNIPQSAASTALGETFPAFIRTFPPVKELPYLADVARLDWAYHNAYHAREAAALEPTAFQLIHPDALGKAKFELHPSCKLIQSDYAVFTLWEFARDSVQKTLEDDIEQAQAALVLRPDAEVNVYHLTAGLTAFFDRLIDGAALSQALAAGLDHSDEFNPSEAVAFFVNSRIVHRIDEPTQL</sequence>
<dbReference type="STRING" id="377629.TERTU_0954"/>
<reference evidence="2 3" key="1">
    <citation type="journal article" date="2009" name="PLoS ONE">
        <title>The complete genome of Teredinibacter turnerae T7901: an intracellular endosymbiont of marine wood-boring bivalves (shipworms).</title>
        <authorList>
            <person name="Yang J.C."/>
            <person name="Madupu R."/>
            <person name="Durkin A.S."/>
            <person name="Ekborg N.A."/>
            <person name="Pedamallu C.S."/>
            <person name="Hostetler J.B."/>
            <person name="Radune D."/>
            <person name="Toms B.S."/>
            <person name="Henrissat B."/>
            <person name="Coutinho P.M."/>
            <person name="Schwarz S."/>
            <person name="Field L."/>
            <person name="Trindade-Silva A.E."/>
            <person name="Soares C.A.G."/>
            <person name="Elshahawi S."/>
            <person name="Hanora A."/>
            <person name="Schmidt E.W."/>
            <person name="Haygood M.G."/>
            <person name="Posfai J."/>
            <person name="Benner J."/>
            <person name="Madinger C."/>
            <person name="Nove J."/>
            <person name="Anton B."/>
            <person name="Chaudhary K."/>
            <person name="Foster J."/>
            <person name="Holman A."/>
            <person name="Kumar S."/>
            <person name="Lessard P.A."/>
            <person name="Luyten Y.A."/>
            <person name="Slatko B."/>
            <person name="Wood N."/>
            <person name="Wu B."/>
            <person name="Teplitski M."/>
            <person name="Mougous J.D."/>
            <person name="Ward N."/>
            <person name="Eisen J.A."/>
            <person name="Badger J.H."/>
            <person name="Distel D.L."/>
        </authorList>
    </citation>
    <scope>NUCLEOTIDE SEQUENCE [LARGE SCALE GENOMIC DNA]</scope>
    <source>
        <strain evidence="3">ATCC 39867 / T7901</strain>
    </source>
</reference>
<feature type="domain" description="Putative DNA-binding" evidence="1">
    <location>
        <begin position="5"/>
        <end position="99"/>
    </location>
</feature>
<dbReference type="InterPro" id="IPR018640">
    <property type="entry name" value="DUF2063"/>
</dbReference>
<evidence type="ECO:0000313" key="3">
    <source>
        <dbReference type="Proteomes" id="UP000009080"/>
    </source>
</evidence>
<dbReference type="Pfam" id="PF09836">
    <property type="entry name" value="DUF2063"/>
    <property type="match status" value="1"/>
</dbReference>
<dbReference type="OrthoDB" id="4146344at2"/>